<organism evidence="1 2">
    <name type="scientific">Periplaneta americana</name>
    <name type="common">American cockroach</name>
    <name type="synonym">Blatta americana</name>
    <dbReference type="NCBI Taxonomy" id="6978"/>
    <lineage>
        <taxon>Eukaryota</taxon>
        <taxon>Metazoa</taxon>
        <taxon>Ecdysozoa</taxon>
        <taxon>Arthropoda</taxon>
        <taxon>Hexapoda</taxon>
        <taxon>Insecta</taxon>
        <taxon>Pterygota</taxon>
        <taxon>Neoptera</taxon>
        <taxon>Polyneoptera</taxon>
        <taxon>Dictyoptera</taxon>
        <taxon>Blattodea</taxon>
        <taxon>Blattoidea</taxon>
        <taxon>Blattidae</taxon>
        <taxon>Blattinae</taxon>
        <taxon>Periplaneta</taxon>
    </lineage>
</organism>
<dbReference type="PANTHER" id="PTHR47163:SF2">
    <property type="entry name" value="SI:DKEY-17M8.2"/>
    <property type="match status" value="1"/>
</dbReference>
<evidence type="ECO:0000313" key="1">
    <source>
        <dbReference type="EMBL" id="KAJ4425879.1"/>
    </source>
</evidence>
<accession>A0ABQ8RVY9</accession>
<name>A0ABQ8RVY9_PERAM</name>
<gene>
    <name evidence="1" type="ORF">ANN_27505</name>
</gene>
<keyword evidence="2" id="KW-1185">Reference proteome</keyword>
<dbReference type="InterPro" id="IPR053164">
    <property type="entry name" value="IS1016-like_transposase"/>
</dbReference>
<sequence length="176" mass="20316">MACPGCDMKLMDFAGILRNTVKWKDFLVSHGIFRQSVACPTCGDIRHLVIARNDRCYYRCNKRHGKVQRCNFERSARQGSFVGGSKLSVEQILNFCALWCLLPNPRYRVLREETNISKKTATDWSIFCREVCLGWVYDNRRQIGGSGNVVEIHESKFGPQKYNRDKRIEGQWVFGG</sequence>
<dbReference type="Proteomes" id="UP001148838">
    <property type="component" value="Unassembled WGS sequence"/>
</dbReference>
<dbReference type="PANTHER" id="PTHR47163">
    <property type="entry name" value="DDE_TNP_IS1595 DOMAIN-CONTAINING PROTEIN"/>
    <property type="match status" value="1"/>
</dbReference>
<protein>
    <submittedName>
        <fullName evidence="1">Uncharacterized protein</fullName>
    </submittedName>
</protein>
<evidence type="ECO:0000313" key="2">
    <source>
        <dbReference type="Proteomes" id="UP001148838"/>
    </source>
</evidence>
<reference evidence="1 2" key="1">
    <citation type="journal article" date="2022" name="Allergy">
        <title>Genome assembly and annotation of Periplaneta americana reveal a comprehensive cockroach allergen profile.</title>
        <authorList>
            <person name="Wang L."/>
            <person name="Xiong Q."/>
            <person name="Saelim N."/>
            <person name="Wang L."/>
            <person name="Nong W."/>
            <person name="Wan A.T."/>
            <person name="Shi M."/>
            <person name="Liu X."/>
            <person name="Cao Q."/>
            <person name="Hui J.H.L."/>
            <person name="Sookrung N."/>
            <person name="Leung T.F."/>
            <person name="Tungtrongchitr A."/>
            <person name="Tsui S.K.W."/>
        </authorList>
    </citation>
    <scope>NUCLEOTIDE SEQUENCE [LARGE SCALE GENOMIC DNA]</scope>
    <source>
        <strain evidence="1">PWHHKU_190912</strain>
    </source>
</reference>
<comment type="caution">
    <text evidence="1">The sequence shown here is derived from an EMBL/GenBank/DDBJ whole genome shotgun (WGS) entry which is preliminary data.</text>
</comment>
<dbReference type="EMBL" id="JAJSOF020000041">
    <property type="protein sequence ID" value="KAJ4425879.1"/>
    <property type="molecule type" value="Genomic_DNA"/>
</dbReference>
<proteinExistence type="predicted"/>